<organism evidence="4 5">
    <name type="scientific">Enhygromyxa salina</name>
    <dbReference type="NCBI Taxonomy" id="215803"/>
    <lineage>
        <taxon>Bacteria</taxon>
        <taxon>Pseudomonadati</taxon>
        <taxon>Myxococcota</taxon>
        <taxon>Polyangia</taxon>
        <taxon>Nannocystales</taxon>
        <taxon>Nannocystaceae</taxon>
        <taxon>Enhygromyxa</taxon>
    </lineage>
</organism>
<dbReference type="InterPro" id="IPR011047">
    <property type="entry name" value="Quinoprotein_ADH-like_sf"/>
</dbReference>
<dbReference type="Pfam" id="PF20148">
    <property type="entry name" value="DUF6531"/>
    <property type="match status" value="1"/>
</dbReference>
<dbReference type="InterPro" id="IPR050708">
    <property type="entry name" value="T6SS_VgrG/RHS"/>
</dbReference>
<dbReference type="PANTHER" id="PTHR32305:SF15">
    <property type="entry name" value="PROTEIN RHSA-RELATED"/>
    <property type="match status" value="1"/>
</dbReference>
<dbReference type="InterPro" id="IPR006530">
    <property type="entry name" value="YD"/>
</dbReference>
<keyword evidence="1" id="KW-0677">Repeat</keyword>
<dbReference type="Pfam" id="PF25023">
    <property type="entry name" value="TEN_YD-shell"/>
    <property type="match status" value="1"/>
</dbReference>
<evidence type="ECO:0000313" key="4">
    <source>
        <dbReference type="EMBL" id="PRQ02443.1"/>
    </source>
</evidence>
<comment type="caution">
    <text evidence="4">The sequence shown here is derived from an EMBL/GenBank/DDBJ whole genome shotgun (WGS) entry which is preliminary data.</text>
</comment>
<dbReference type="InterPro" id="IPR045351">
    <property type="entry name" value="DUF6531"/>
</dbReference>
<dbReference type="NCBIfam" id="TIGR01643">
    <property type="entry name" value="YD_repeat_2x"/>
    <property type="match status" value="7"/>
</dbReference>
<dbReference type="GO" id="GO:0016787">
    <property type="term" value="F:hydrolase activity"/>
    <property type="evidence" value="ECO:0007669"/>
    <property type="project" value="UniProtKB-KW"/>
</dbReference>
<dbReference type="NCBIfam" id="TIGR03696">
    <property type="entry name" value="Rhs_assc_core"/>
    <property type="match status" value="1"/>
</dbReference>
<protein>
    <submittedName>
        <fullName evidence="4">Putative deoxyribonuclease RhsC</fullName>
        <ecNumber evidence="4">3.1.-.-</ecNumber>
    </submittedName>
</protein>
<feature type="domain" description="DUF6531" evidence="2">
    <location>
        <begin position="230"/>
        <end position="303"/>
    </location>
</feature>
<evidence type="ECO:0000256" key="1">
    <source>
        <dbReference type="ARBA" id="ARBA00022737"/>
    </source>
</evidence>
<dbReference type="Proteomes" id="UP000237968">
    <property type="component" value="Unassembled WGS sequence"/>
</dbReference>
<reference evidence="4 5" key="1">
    <citation type="submission" date="2018-03" db="EMBL/GenBank/DDBJ databases">
        <title>Draft Genome Sequences of the Obligatory Marine Myxobacteria Enhygromyxa salina SWB005.</title>
        <authorList>
            <person name="Poehlein A."/>
            <person name="Moghaddam J.A."/>
            <person name="Harms H."/>
            <person name="Alanjari M."/>
            <person name="Koenig G.M."/>
            <person name="Daniel R."/>
            <person name="Schaeberle T.F."/>
        </authorList>
    </citation>
    <scope>NUCLEOTIDE SEQUENCE [LARGE SCALE GENOMIC DNA]</scope>
    <source>
        <strain evidence="4 5">SWB005</strain>
    </source>
</reference>
<name>A0A2S9YBG3_9BACT</name>
<dbReference type="SUPFAM" id="SSF101898">
    <property type="entry name" value="NHL repeat"/>
    <property type="match status" value="1"/>
</dbReference>
<feature type="domain" description="Teneurin-like YD-shell" evidence="3">
    <location>
        <begin position="1047"/>
        <end position="1253"/>
    </location>
</feature>
<dbReference type="PANTHER" id="PTHR32305">
    <property type="match status" value="1"/>
</dbReference>
<proteinExistence type="predicted"/>
<dbReference type="OrthoDB" id="9757552at2"/>
<dbReference type="InterPro" id="IPR022385">
    <property type="entry name" value="Rhs_assc_core"/>
</dbReference>
<dbReference type="SUPFAM" id="SSF50998">
    <property type="entry name" value="Quinoprotein alcohol dehydrogenase-like"/>
    <property type="match status" value="1"/>
</dbReference>
<gene>
    <name evidence="4" type="primary">rhsC_1</name>
    <name evidence="4" type="ORF">ENSA5_22610</name>
</gene>
<dbReference type="SUPFAM" id="SSF52309">
    <property type="entry name" value="N-(deoxy)ribosyltransferase-like"/>
    <property type="match status" value="1"/>
</dbReference>
<dbReference type="CDD" id="cd14740">
    <property type="entry name" value="PAAR_4"/>
    <property type="match status" value="1"/>
</dbReference>
<keyword evidence="4" id="KW-0378">Hydrolase</keyword>
<dbReference type="Pfam" id="PF05593">
    <property type="entry name" value="RHS_repeat"/>
    <property type="match status" value="5"/>
</dbReference>
<evidence type="ECO:0000313" key="5">
    <source>
        <dbReference type="Proteomes" id="UP000237968"/>
    </source>
</evidence>
<dbReference type="InterPro" id="IPR056823">
    <property type="entry name" value="TEN-like_YD-shell"/>
</dbReference>
<dbReference type="EMBL" id="PVNK01000118">
    <property type="protein sequence ID" value="PRQ02443.1"/>
    <property type="molecule type" value="Genomic_DNA"/>
</dbReference>
<evidence type="ECO:0000259" key="2">
    <source>
        <dbReference type="Pfam" id="PF20148"/>
    </source>
</evidence>
<dbReference type="EC" id="3.1.-.-" evidence="4"/>
<dbReference type="Gene3D" id="2.180.10.10">
    <property type="entry name" value="RHS repeat-associated core"/>
    <property type="match status" value="2"/>
</dbReference>
<evidence type="ECO:0000259" key="3">
    <source>
        <dbReference type="Pfam" id="PF25023"/>
    </source>
</evidence>
<keyword evidence="5" id="KW-1185">Reference proteome</keyword>
<sequence>MVLQSSWFDPVLGLDTHIVGVPAPPAPAPVPTPVPMPFVGMVFDPLGLAIGAGIGMAFGGGPGLVFVNSMPVTNCGTEVTNKLTMPHIPAPGVMFIPPPMPGNDAELYFGSHNISLAGSYGVRLGDIALSCNDPVRLPVSVVLAIPKGMPVLNMRPMVPDLKAIAMALAMKAIMRGAKALLRRGAALFRRMRANSRFLQRMSRALGGCEPPANASRWRQMWHRTVRTVTGHPVDVVTGNLSTEIIDAQLPGPLPLKIERVYESAGSSRAGTLGYGWSHSLDESLWMERARAVVRCGDGREVEFPLWHLPERKLRAGDTATRVIHKMTLTCVQPGHYEVRQANGNVHVYMAVAGGDPELFRLVQIRSGDAQHEIRLTYDPRGRLEWVRDCGGRTLRFNHDERGRLTSLDLPAPSGEGHVRHRQYLYDDNDDLIEVRDAEGAAWRYAYQGHLMVQETDRAGLSFYFQYDSVGSLAKCVRTWGDGGIYDHLITYDQKGRKTIVENSLEQATIYEYNERNQVVAVTDAKGKVFRYDYDPDTGKRTLEQDPHGNERVMRYDRRGNLVEQIGLDGAVLKIEYDEEDRPIKAIDARRGEWSWTYHQGRLVESKVPSGERTWQEWRGGLVTRVVKGYDERAVTTLTYDQRKRVIATTLGNGVATHYTYDGQGRLTQVQNARGGLTKLRYDAEGRIVETEGPTRVRQRRVLDAEGNVLEFRDATRHVQFEYGHKHRVVTRAEAGVAVRYDYDTEDQLRAVINEAGEQFQFELDDNGRIIQEIGFDGRTRRYERDALGRVTKIVRASGAVTEMAYDALDRLVETRHDDGSFARFGYGVDGTVIRGQNELGEVELERDSLGRIVLERSGEHEVCSYYGPNGTRDALTTSLGGHVSVGRDVLGTTRQLFFDVNNQSEPNVALDVDALGCETTRRFDNGIELAWQHDEAGRPTARRTTWRAGLRAAMVAATVSSAAPSVASAAGEGSGVQALDARTYHWRGENQIAAIESPLGDREFDHDSRGRLVRERRRDAEFHRAMNAVGNVFKTPDGSDRSYAPGGQLERVRTDAGEVRYEYDDDGNRVRKIEPDGGVWHYRWNGHGMLREVERPDGARVEFDYDAFGRRTAKRLIAAGQTKETIFVWDRNVIVHELDADDEDGLVTWHWDPDGFRLVAREHQGARHYVATDHLGTPTELYDEAGDLAWRMDHDISGVRRDTRAEAEAEDQAKTPVACPFSFPGQYVDDETGLAYNRYRYFDPDADRYLSQDALGIQPGVDLYAYVPDTTVELDPLGLQPYDFGTLLNEAENTLDFSTARDGAVFWSGPRMADAQRWAAANGKTTLEQTAGGRYLDGLNLFDTPTSGLSGAEAAQVWDAASRRFAEGASGDVNVFSTGATRFGAWGERTWWRLERPTLAANPDVNSITRRRIDGNPCG</sequence>
<accession>A0A2S9YBG3</accession>
<dbReference type="InterPro" id="IPR031325">
    <property type="entry name" value="RHS_repeat"/>
</dbReference>
<dbReference type="RefSeq" id="WP_106391684.1">
    <property type="nucleotide sequence ID" value="NZ_PVNK01000118.1"/>
</dbReference>